<dbReference type="GO" id="GO:0032299">
    <property type="term" value="C:ribonuclease H2 complex"/>
    <property type="evidence" value="ECO:0007669"/>
    <property type="project" value="TreeGrafter"/>
</dbReference>
<evidence type="ECO:0000256" key="16">
    <source>
        <dbReference type="RuleBase" id="RU003515"/>
    </source>
</evidence>
<gene>
    <name evidence="14 18" type="primary">rnhB</name>
    <name evidence="18" type="ORF">IAC56_05035</name>
</gene>
<name>A0A9D1IKR2_9BURK</name>
<dbReference type="PANTHER" id="PTHR10954">
    <property type="entry name" value="RIBONUCLEASE H2 SUBUNIT A"/>
    <property type="match status" value="1"/>
</dbReference>
<dbReference type="InterPro" id="IPR036397">
    <property type="entry name" value="RNaseH_sf"/>
</dbReference>
<evidence type="ECO:0000256" key="4">
    <source>
        <dbReference type="ARBA" id="ARBA00004496"/>
    </source>
</evidence>
<comment type="similarity">
    <text evidence="5 14 16">Belongs to the RNase HII family.</text>
</comment>
<evidence type="ECO:0000256" key="5">
    <source>
        <dbReference type="ARBA" id="ARBA00007383"/>
    </source>
</evidence>
<comment type="subcellular location">
    <subcellularLocation>
        <location evidence="4 14">Cytoplasm</location>
    </subcellularLocation>
</comment>
<dbReference type="HAMAP" id="MF_00052_B">
    <property type="entry name" value="RNase_HII_B"/>
    <property type="match status" value="1"/>
</dbReference>
<dbReference type="Pfam" id="PF01351">
    <property type="entry name" value="RNase_HII"/>
    <property type="match status" value="1"/>
</dbReference>
<dbReference type="InterPro" id="IPR012337">
    <property type="entry name" value="RNaseH-like_sf"/>
</dbReference>
<sequence>MSVDCLDLFTLNQFTHIAGVDEVGRGCLAGPVVAAAVILNPDEPIEGLRDSKKLSAHRRDELADEIKRKALAWAVAEVGPDVIDRINILQATLRAMKRAVEKLAVEPDFIRVDGNQLPRWKWLSEAIVKGDDSVAEISAASIIAKTTRDAFMVKMAQRYPQYGFEHNVGYGTAVHLQALKDFGPTPIHRMTFAPVKDFVHGLSTHSK</sequence>
<evidence type="ECO:0000256" key="7">
    <source>
        <dbReference type="ARBA" id="ARBA00019179"/>
    </source>
</evidence>
<dbReference type="FunFam" id="3.30.420.10:FF:000006">
    <property type="entry name" value="Ribonuclease HII"/>
    <property type="match status" value="1"/>
</dbReference>
<dbReference type="NCBIfam" id="NF000594">
    <property type="entry name" value="PRK00015.1-1"/>
    <property type="match status" value="1"/>
</dbReference>
<keyword evidence="10 14" id="KW-0479">Metal-binding</keyword>
<keyword evidence="8 14" id="KW-0963">Cytoplasm</keyword>
<evidence type="ECO:0000256" key="2">
    <source>
        <dbReference type="ARBA" id="ARBA00001946"/>
    </source>
</evidence>
<keyword evidence="9 14" id="KW-0540">Nuclease</keyword>
<dbReference type="InterPro" id="IPR024567">
    <property type="entry name" value="RNase_HII/HIII_dom"/>
</dbReference>
<dbReference type="GO" id="GO:0004523">
    <property type="term" value="F:RNA-DNA hybrid ribonuclease activity"/>
    <property type="evidence" value="ECO:0007669"/>
    <property type="project" value="UniProtKB-UniRule"/>
</dbReference>
<keyword evidence="11 14" id="KW-0255">Endonuclease</keyword>
<dbReference type="AlphaFoldDB" id="A0A9D1IKR2"/>
<dbReference type="EMBL" id="DVMY01000082">
    <property type="protein sequence ID" value="HIU37619.1"/>
    <property type="molecule type" value="Genomic_DNA"/>
</dbReference>
<dbReference type="GO" id="GO:0030145">
    <property type="term" value="F:manganese ion binding"/>
    <property type="evidence" value="ECO:0007669"/>
    <property type="project" value="UniProtKB-UniRule"/>
</dbReference>
<comment type="cofactor">
    <cofactor evidence="14 15">
        <name>Mn(2+)</name>
        <dbReference type="ChEBI" id="CHEBI:29035"/>
    </cofactor>
    <cofactor evidence="14 15">
        <name>Mg(2+)</name>
        <dbReference type="ChEBI" id="CHEBI:18420"/>
    </cofactor>
    <text evidence="14 15">Manganese or magnesium. Binds 1 divalent metal ion per monomer in the absence of substrate. May bind a second metal ion after substrate binding.</text>
</comment>
<evidence type="ECO:0000313" key="18">
    <source>
        <dbReference type="EMBL" id="HIU37619.1"/>
    </source>
</evidence>
<evidence type="ECO:0000256" key="1">
    <source>
        <dbReference type="ARBA" id="ARBA00000077"/>
    </source>
</evidence>
<dbReference type="CDD" id="cd07182">
    <property type="entry name" value="RNase_HII_bacteria_HII_like"/>
    <property type="match status" value="1"/>
</dbReference>
<feature type="binding site" evidence="14 15">
    <location>
        <position position="113"/>
    </location>
    <ligand>
        <name>a divalent metal cation</name>
        <dbReference type="ChEBI" id="CHEBI:60240"/>
    </ligand>
</feature>
<evidence type="ECO:0000256" key="15">
    <source>
        <dbReference type="PROSITE-ProRule" id="PRU01319"/>
    </source>
</evidence>
<comment type="catalytic activity">
    <reaction evidence="1 14 15 16">
        <text>Endonucleolytic cleavage to 5'-phosphomonoester.</text>
        <dbReference type="EC" id="3.1.26.4"/>
    </reaction>
</comment>
<reference evidence="18" key="2">
    <citation type="journal article" date="2021" name="PeerJ">
        <title>Extensive microbial diversity within the chicken gut microbiome revealed by metagenomics and culture.</title>
        <authorList>
            <person name="Gilroy R."/>
            <person name="Ravi A."/>
            <person name="Getino M."/>
            <person name="Pursley I."/>
            <person name="Horton D.L."/>
            <person name="Alikhan N.F."/>
            <person name="Baker D."/>
            <person name="Gharbi K."/>
            <person name="Hall N."/>
            <person name="Watson M."/>
            <person name="Adriaenssens E.M."/>
            <person name="Foster-Nyarko E."/>
            <person name="Jarju S."/>
            <person name="Secka A."/>
            <person name="Antonio M."/>
            <person name="Oren A."/>
            <person name="Chaudhuri R.R."/>
            <person name="La Ragione R."/>
            <person name="Hildebrand F."/>
            <person name="Pallen M.J."/>
        </authorList>
    </citation>
    <scope>NUCLEOTIDE SEQUENCE</scope>
    <source>
        <strain evidence="18">7463</strain>
    </source>
</reference>
<dbReference type="InterPro" id="IPR022898">
    <property type="entry name" value="RNase_HII"/>
</dbReference>
<dbReference type="NCBIfam" id="NF000596">
    <property type="entry name" value="PRK00015.1-4"/>
    <property type="match status" value="1"/>
</dbReference>
<dbReference type="Gene3D" id="3.30.420.10">
    <property type="entry name" value="Ribonuclease H-like superfamily/Ribonuclease H"/>
    <property type="match status" value="1"/>
</dbReference>
<comment type="cofactor">
    <cofactor evidence="2">
        <name>Mg(2+)</name>
        <dbReference type="ChEBI" id="CHEBI:18420"/>
    </cofactor>
</comment>
<dbReference type="InterPro" id="IPR001352">
    <property type="entry name" value="RNase_HII/HIII"/>
</dbReference>
<feature type="binding site" evidence="14 15">
    <location>
        <position position="21"/>
    </location>
    <ligand>
        <name>a divalent metal cation</name>
        <dbReference type="ChEBI" id="CHEBI:60240"/>
    </ligand>
</feature>
<evidence type="ECO:0000256" key="12">
    <source>
        <dbReference type="ARBA" id="ARBA00022801"/>
    </source>
</evidence>
<dbReference type="EC" id="3.1.26.4" evidence="6 14"/>
<evidence type="ECO:0000256" key="6">
    <source>
        <dbReference type="ARBA" id="ARBA00012180"/>
    </source>
</evidence>
<evidence type="ECO:0000256" key="13">
    <source>
        <dbReference type="ARBA" id="ARBA00023211"/>
    </source>
</evidence>
<dbReference type="GO" id="GO:0043137">
    <property type="term" value="P:DNA replication, removal of RNA primer"/>
    <property type="evidence" value="ECO:0007669"/>
    <property type="project" value="TreeGrafter"/>
</dbReference>
<dbReference type="PANTHER" id="PTHR10954:SF18">
    <property type="entry name" value="RIBONUCLEASE HII"/>
    <property type="match status" value="1"/>
</dbReference>
<organism evidence="18 19">
    <name type="scientific">Candidatus Aphodousia faecigallinarum</name>
    <dbReference type="NCBI Taxonomy" id="2840677"/>
    <lineage>
        <taxon>Bacteria</taxon>
        <taxon>Pseudomonadati</taxon>
        <taxon>Pseudomonadota</taxon>
        <taxon>Betaproteobacteria</taxon>
        <taxon>Burkholderiales</taxon>
        <taxon>Sutterellaceae</taxon>
        <taxon>Sutterellaceae incertae sedis</taxon>
        <taxon>Candidatus Aphodousia</taxon>
    </lineage>
</organism>
<keyword evidence="12 14" id="KW-0378">Hydrolase</keyword>
<protein>
    <recommendedName>
        <fullName evidence="7 14">Ribonuclease HII</fullName>
        <shortName evidence="14">RNase HII</shortName>
        <ecNumber evidence="6 14">3.1.26.4</ecNumber>
    </recommendedName>
</protein>
<dbReference type="NCBIfam" id="NF000595">
    <property type="entry name" value="PRK00015.1-3"/>
    <property type="match status" value="1"/>
</dbReference>
<reference evidence="18" key="1">
    <citation type="submission" date="2020-10" db="EMBL/GenBank/DDBJ databases">
        <authorList>
            <person name="Gilroy R."/>
        </authorList>
    </citation>
    <scope>NUCLEOTIDE SEQUENCE</scope>
    <source>
        <strain evidence="18">7463</strain>
    </source>
</reference>
<keyword evidence="13 14" id="KW-0464">Manganese</keyword>
<dbReference type="Proteomes" id="UP000824083">
    <property type="component" value="Unassembled WGS sequence"/>
</dbReference>
<feature type="domain" description="RNase H type-2" evidence="17">
    <location>
        <begin position="15"/>
        <end position="204"/>
    </location>
</feature>
<dbReference type="PROSITE" id="PS51975">
    <property type="entry name" value="RNASE_H_2"/>
    <property type="match status" value="1"/>
</dbReference>
<comment type="function">
    <text evidence="3 14 16">Endonuclease that specifically degrades the RNA of RNA-DNA hybrids.</text>
</comment>
<feature type="binding site" evidence="14 15">
    <location>
        <position position="22"/>
    </location>
    <ligand>
        <name>a divalent metal cation</name>
        <dbReference type="ChEBI" id="CHEBI:60240"/>
    </ligand>
</feature>
<dbReference type="GO" id="GO:0003723">
    <property type="term" value="F:RNA binding"/>
    <property type="evidence" value="ECO:0007669"/>
    <property type="project" value="UniProtKB-UniRule"/>
</dbReference>
<comment type="caution">
    <text evidence="18">The sequence shown here is derived from an EMBL/GenBank/DDBJ whole genome shotgun (WGS) entry which is preliminary data.</text>
</comment>
<evidence type="ECO:0000256" key="14">
    <source>
        <dbReference type="HAMAP-Rule" id="MF_00052"/>
    </source>
</evidence>
<proteinExistence type="inferred from homology"/>
<evidence type="ECO:0000313" key="19">
    <source>
        <dbReference type="Proteomes" id="UP000824083"/>
    </source>
</evidence>
<dbReference type="GO" id="GO:0006298">
    <property type="term" value="P:mismatch repair"/>
    <property type="evidence" value="ECO:0007669"/>
    <property type="project" value="TreeGrafter"/>
</dbReference>
<dbReference type="SUPFAM" id="SSF53098">
    <property type="entry name" value="Ribonuclease H-like"/>
    <property type="match status" value="1"/>
</dbReference>
<evidence type="ECO:0000256" key="10">
    <source>
        <dbReference type="ARBA" id="ARBA00022723"/>
    </source>
</evidence>
<evidence type="ECO:0000256" key="3">
    <source>
        <dbReference type="ARBA" id="ARBA00004065"/>
    </source>
</evidence>
<evidence type="ECO:0000256" key="9">
    <source>
        <dbReference type="ARBA" id="ARBA00022722"/>
    </source>
</evidence>
<evidence type="ECO:0000256" key="11">
    <source>
        <dbReference type="ARBA" id="ARBA00022759"/>
    </source>
</evidence>
<dbReference type="GO" id="GO:0005737">
    <property type="term" value="C:cytoplasm"/>
    <property type="evidence" value="ECO:0007669"/>
    <property type="project" value="UniProtKB-SubCell"/>
</dbReference>
<accession>A0A9D1IKR2</accession>
<evidence type="ECO:0000259" key="17">
    <source>
        <dbReference type="PROSITE" id="PS51975"/>
    </source>
</evidence>
<evidence type="ECO:0000256" key="8">
    <source>
        <dbReference type="ARBA" id="ARBA00022490"/>
    </source>
</evidence>